<evidence type="ECO:0000256" key="2">
    <source>
        <dbReference type="ARBA" id="ARBA00022723"/>
    </source>
</evidence>
<comment type="caution">
    <text evidence="6">The sequence shown here is derived from an EMBL/GenBank/DDBJ whole genome shotgun (WGS) entry which is preliminary data.</text>
</comment>
<keyword evidence="7" id="KW-1185">Reference proteome</keyword>
<dbReference type="PROSITE" id="PS51007">
    <property type="entry name" value="CYTC"/>
    <property type="match status" value="1"/>
</dbReference>
<dbReference type="InterPro" id="IPR036909">
    <property type="entry name" value="Cyt_c-like_dom_sf"/>
</dbReference>
<evidence type="ECO:0000313" key="6">
    <source>
        <dbReference type="EMBL" id="SMP03914.1"/>
    </source>
</evidence>
<keyword evidence="1 4" id="KW-0349">Heme</keyword>
<keyword evidence="2 4" id="KW-0479">Metal-binding</keyword>
<name>A0ABY1N964_9RHOB</name>
<dbReference type="SUPFAM" id="SSF46626">
    <property type="entry name" value="Cytochrome c"/>
    <property type="match status" value="1"/>
</dbReference>
<feature type="domain" description="Cytochrome c" evidence="5">
    <location>
        <begin position="143"/>
        <end position="241"/>
    </location>
</feature>
<organism evidence="6 7">
    <name type="scientific">Shimia sagamensis</name>
    <dbReference type="NCBI Taxonomy" id="1566352"/>
    <lineage>
        <taxon>Bacteria</taxon>
        <taxon>Pseudomonadati</taxon>
        <taxon>Pseudomonadota</taxon>
        <taxon>Alphaproteobacteria</taxon>
        <taxon>Rhodobacterales</taxon>
        <taxon>Roseobacteraceae</taxon>
    </lineage>
</organism>
<accession>A0ABY1N964</accession>
<dbReference type="Proteomes" id="UP001157961">
    <property type="component" value="Unassembled WGS sequence"/>
</dbReference>
<protein>
    <recommendedName>
        <fullName evidence="5">Cytochrome c domain-containing protein</fullName>
    </recommendedName>
</protein>
<evidence type="ECO:0000259" key="5">
    <source>
        <dbReference type="PROSITE" id="PS51007"/>
    </source>
</evidence>
<evidence type="ECO:0000256" key="1">
    <source>
        <dbReference type="ARBA" id="ARBA00022617"/>
    </source>
</evidence>
<dbReference type="Gene3D" id="1.10.760.10">
    <property type="entry name" value="Cytochrome c-like domain"/>
    <property type="match status" value="1"/>
</dbReference>
<dbReference type="RefSeq" id="WP_283424242.1">
    <property type="nucleotide sequence ID" value="NZ_FXTY01000001.1"/>
</dbReference>
<gene>
    <name evidence="6" type="ORF">SAMN06265373_101383</name>
</gene>
<proteinExistence type="predicted"/>
<reference evidence="6 7" key="1">
    <citation type="submission" date="2017-05" db="EMBL/GenBank/DDBJ databases">
        <authorList>
            <person name="Varghese N."/>
            <person name="Submissions S."/>
        </authorList>
    </citation>
    <scope>NUCLEOTIDE SEQUENCE [LARGE SCALE GENOMIC DNA]</scope>
    <source>
        <strain evidence="6 7">DSM 29734</strain>
    </source>
</reference>
<dbReference type="EMBL" id="FXTY01000001">
    <property type="protein sequence ID" value="SMP03914.1"/>
    <property type="molecule type" value="Genomic_DNA"/>
</dbReference>
<keyword evidence="3 4" id="KW-0408">Iron</keyword>
<evidence type="ECO:0000313" key="7">
    <source>
        <dbReference type="Proteomes" id="UP001157961"/>
    </source>
</evidence>
<evidence type="ECO:0000256" key="4">
    <source>
        <dbReference type="PROSITE-ProRule" id="PRU00433"/>
    </source>
</evidence>
<sequence>MDFFRFLIGVVVASVTCVADGPARAQGKTTSLLVAPEVQETGVVKFMLPRFTLKHGVRVTVVTEGDAAGSLIKDGEAAVFSRAGDNYGLTVHRVDDPHMATLAAWLTGDVGQRTVLSFKRDGQAVFEVPIVVVEDEIEAELDGDAARGAELALSACGRCHVVGDVNRMNGIGSTPSFAVLRSLDGWMERFWAFYALNPHPSFTIIPDVTEPFDETRPSPISPVTLTLEELENIVAYTATMAPANLGAPVVHQ</sequence>
<evidence type="ECO:0000256" key="3">
    <source>
        <dbReference type="ARBA" id="ARBA00023004"/>
    </source>
</evidence>
<dbReference type="InterPro" id="IPR009056">
    <property type="entry name" value="Cyt_c-like_dom"/>
</dbReference>